<dbReference type="GO" id="GO:0005886">
    <property type="term" value="C:plasma membrane"/>
    <property type="evidence" value="ECO:0007669"/>
    <property type="project" value="TreeGrafter"/>
</dbReference>
<evidence type="ECO:0000313" key="10">
    <source>
        <dbReference type="Proteomes" id="UP000016924"/>
    </source>
</evidence>
<dbReference type="SMART" id="SM00321">
    <property type="entry name" value="WSC"/>
    <property type="match status" value="7"/>
</dbReference>
<dbReference type="Pfam" id="PF01822">
    <property type="entry name" value="WSC"/>
    <property type="match status" value="7"/>
</dbReference>
<dbReference type="GeneID" id="19897687"/>
<feature type="domain" description="WSC" evidence="8">
    <location>
        <begin position="1813"/>
        <end position="1911"/>
    </location>
</feature>
<dbReference type="STRING" id="1168221.R7YH97"/>
<organism evidence="9 10">
    <name type="scientific">Coniosporium apollinis (strain CBS 100218)</name>
    <name type="common">Rock-inhabiting black yeast</name>
    <dbReference type="NCBI Taxonomy" id="1168221"/>
    <lineage>
        <taxon>Eukaryota</taxon>
        <taxon>Fungi</taxon>
        <taxon>Dikarya</taxon>
        <taxon>Ascomycota</taxon>
        <taxon>Pezizomycotina</taxon>
        <taxon>Dothideomycetes</taxon>
        <taxon>Dothideomycetes incertae sedis</taxon>
        <taxon>Coniosporium</taxon>
    </lineage>
</organism>
<feature type="region of interest" description="Disordered" evidence="7">
    <location>
        <begin position="1916"/>
        <end position="1947"/>
    </location>
</feature>
<dbReference type="PANTHER" id="PTHR24269:SF16">
    <property type="entry name" value="PROTEIN SLG1"/>
    <property type="match status" value="1"/>
</dbReference>
<dbReference type="eggNOG" id="KOG4157">
    <property type="taxonomic scope" value="Eukaryota"/>
</dbReference>
<accession>R7YH97</accession>
<keyword evidence="2" id="KW-0812">Transmembrane</keyword>
<name>R7YH97_CONA1</name>
<dbReference type="OMA" id="VEMCHER"/>
<keyword evidence="10" id="KW-1185">Reference proteome</keyword>
<evidence type="ECO:0000256" key="4">
    <source>
        <dbReference type="ARBA" id="ARBA00022989"/>
    </source>
</evidence>
<gene>
    <name evidence="9" type="ORF">W97_00376</name>
</gene>
<feature type="domain" description="WSC" evidence="8">
    <location>
        <begin position="1368"/>
        <end position="1457"/>
    </location>
</feature>
<dbReference type="InterPro" id="IPR051836">
    <property type="entry name" value="Kremen_rcpt"/>
</dbReference>
<dbReference type="InterPro" id="IPR002889">
    <property type="entry name" value="WSC_carb-bd"/>
</dbReference>
<dbReference type="RefSeq" id="XP_007776481.1">
    <property type="nucleotide sequence ID" value="XM_007778291.1"/>
</dbReference>
<proteinExistence type="predicted"/>
<dbReference type="EMBL" id="JH767555">
    <property type="protein sequence ID" value="EON61164.1"/>
    <property type="molecule type" value="Genomic_DNA"/>
</dbReference>
<dbReference type="PROSITE" id="PS51212">
    <property type="entry name" value="WSC"/>
    <property type="match status" value="7"/>
</dbReference>
<comment type="subcellular location">
    <subcellularLocation>
        <location evidence="1">Membrane</location>
        <topology evidence="1">Single-pass membrane protein</topology>
    </subcellularLocation>
</comment>
<evidence type="ECO:0000256" key="7">
    <source>
        <dbReference type="SAM" id="MobiDB-lite"/>
    </source>
</evidence>
<evidence type="ECO:0000256" key="3">
    <source>
        <dbReference type="ARBA" id="ARBA00022729"/>
    </source>
</evidence>
<evidence type="ECO:0000259" key="8">
    <source>
        <dbReference type="PROSITE" id="PS51212"/>
    </source>
</evidence>
<dbReference type="Proteomes" id="UP000016924">
    <property type="component" value="Unassembled WGS sequence"/>
</dbReference>
<keyword evidence="6" id="KW-0325">Glycoprotein</keyword>
<evidence type="ECO:0000256" key="5">
    <source>
        <dbReference type="ARBA" id="ARBA00023136"/>
    </source>
</evidence>
<feature type="domain" description="WSC" evidence="8">
    <location>
        <begin position="1160"/>
        <end position="1250"/>
    </location>
</feature>
<protein>
    <recommendedName>
        <fullName evidence="8">WSC domain-containing protein</fullName>
    </recommendedName>
</protein>
<keyword evidence="3" id="KW-0732">Signal</keyword>
<feature type="domain" description="WSC" evidence="8">
    <location>
        <begin position="1707"/>
        <end position="1800"/>
    </location>
</feature>
<sequence>MNPAVVDSPQFGLLWKKPMNKDEKFYAKVLVYTPPSTGIQILFTASSQNWIRTFNAKTGEQLLTRQVARPFLQSDIGCTDIPDTIGIIGTPTIDPNTDIAYFYAKSYISNYRTAGQNGVYNGVYYFYAVDVKTLQDVPGFPILVDGSVADNDNRMYFIGGVILQRPSMIQVGNVVYTGFGGHCDKYNYTGTVLGIDVVQKKLVANWVTEAGDQVPFSGKWDGEGGGGGVWQGGTSLSSDGPRLFLVTGNGGGHQNRGTPATGSSNCSTLGQAVINLRIEPDGKLISQDYFQPYDYSNMDGGDQDFGSSGVCMLDTTVFKGTGVSRIGVTSGKNGKIYIVNLNQLGGYKQGAGGTDGVLQTIVTDKAVFGGSGSYPLEGGFFYSAPTGNPVYVYKLGFDNAGKPLFSEVGKSIESSAGRVGIGVPTVTSYQGKAGTGILWLTDPDAGLRAWYAVPGPDGKLKSIKMPQVSGINKFQRPAFGDTRLYITDSNGNLYCIGSPVNLPLDCKGIDFGDVALGSDARGTVVCKALIPITKVTGMTVGDARFEVDSASLPPGALAAGATFNIPVRWNLTTANVQNTPGASFGSVTPGIKTTPLTITTQNGIAGYADSLPVSLSGNQVSNKAYLSLTPVTVDFGGLVVGVPGRESTASKPFSIANLGSQPLTIKSYAYTTDELDEADVDFTAVTKTNGVWDLGYGFTSLNLLEPETVIAAGTAVTVEATFSAINGTGEYLSYFHVYTDGGDAFTILEGAASTAPKANFSISTSEGGWKDELTLDFGPVAPGGEAQGQIRICNNGGSVLSVTKSKPPLGVIRALSAGIDFHEGQKIAVGECAYGTVLFNPLNEPPNIPDFVVSDTWTLNVDDLDFGVHEVVIKGTVHDRIVGPTNPDGSARYQYLGCYQDQPRLLPKAIYPAGQQENARCQNACMAAGYVFAGTEYHTECWCGNTPPPGSKYHPESEKRCTFSCSSDSSQACGGDGGFISIYYDTTKYTITNETYTDKPGEASGGPYTRQSIGNYNHIGCYTEANQGRALSGKAVGAPAAGGSVAFCESSCRGYNYFGVEYSNECFCGNTINGGSVLSPGATPSITGCDNICGGNSSEYCGGGGRLNMYQLNTVSVSSSAVASSSALVSPTDSIIASPTVSPTASATPTGPAVVQSVGAFSHIGCYNEIGGRALTAKSFATDLMTVESCATFCETYTFFGVEYGRECYCGNTIPATSTAQDPTTCKMLCKGNSLQYCGGGSRLNMYEKKAVVASSSVIASSSAVVESSSSAVVISSSSAVEVPSSSAVVASSSSAAEVPSSSAVVVPSSSAVVEPSSSTVVAPSSSAVEVPSSSPVVVPSSSAVVASSSFAAPPAATTPAVVQSVGEYSHIGCYNEVSGRTLSAKRSANDLMTVQNCATFCSGYTYFGVEFGRECYCGNSIPVTSTVQQSGCNKLCAGNALQYCGGSSKLNVYQKGASSASSSAAASVAPSSSAAPVSSAAASSAPPAGTSSTTVASPAAKPMVSGYTYQGCYTDNVPVTGRVLTGARLNGNTANPMTLEKCAAFCSKFVYWGTQYGQECFCGDVLGSGSEKIAETQCKTKCAGDPTELCGAGSRLSLYKLVTTSSSSVTAASESAPAAQRVAAASTSAASESTVPSSAGAAISSAAAGPNVASSTAAASSSVAAEASAPASPSSTAAASSASPTEAPSSPSQTPSSLIAGQKVGGWAYLGCANSTNKPFPLVGASFTSNNMTNQECQSFCSGSKYNYGLAGTSGGTCYCGNALQSYSAVGFSGCEEQCAGDKSTYCGGPARLSVWNATFDIPPTTVKAVGAYAFEGCYGEDSGVESAPKIKFSNTTDMTVEMCVTRCQEQDAQYAALKGSTECFCTSGVALNAAAGETTSCNSVMVGNRREFGGGFSGGASFYGIYKSDSTKVNSEGFPNSHNEENRATNWPETTTRRRGRAFVG</sequence>
<keyword evidence="4" id="KW-1133">Transmembrane helix</keyword>
<dbReference type="HOGENOM" id="CLU_000702_0_0_1"/>
<keyword evidence="5" id="KW-0472">Membrane</keyword>
<evidence type="ECO:0000313" key="9">
    <source>
        <dbReference type="EMBL" id="EON61164.1"/>
    </source>
</evidence>
<feature type="domain" description="WSC" evidence="8">
    <location>
        <begin position="892"/>
        <end position="985"/>
    </location>
</feature>
<feature type="region of interest" description="Disordered" evidence="7">
    <location>
        <begin position="1674"/>
        <end position="1698"/>
    </location>
</feature>
<feature type="domain" description="WSC" evidence="8">
    <location>
        <begin position="1507"/>
        <end position="1603"/>
    </location>
</feature>
<feature type="domain" description="WSC" evidence="8">
    <location>
        <begin position="1015"/>
        <end position="1113"/>
    </location>
</feature>
<evidence type="ECO:0000256" key="1">
    <source>
        <dbReference type="ARBA" id="ARBA00004167"/>
    </source>
</evidence>
<dbReference type="PANTHER" id="PTHR24269">
    <property type="entry name" value="KREMEN PROTEIN"/>
    <property type="match status" value="1"/>
</dbReference>
<evidence type="ECO:0000256" key="2">
    <source>
        <dbReference type="ARBA" id="ARBA00022692"/>
    </source>
</evidence>
<evidence type="ECO:0000256" key="6">
    <source>
        <dbReference type="ARBA" id="ARBA00023180"/>
    </source>
</evidence>
<reference evidence="10" key="1">
    <citation type="submission" date="2012-06" db="EMBL/GenBank/DDBJ databases">
        <title>The genome sequence of Coniosporium apollinis CBS 100218.</title>
        <authorList>
            <consortium name="The Broad Institute Genome Sequencing Platform"/>
            <person name="Cuomo C."/>
            <person name="Gorbushina A."/>
            <person name="Noack S."/>
            <person name="Walker B."/>
            <person name="Young S.K."/>
            <person name="Zeng Q."/>
            <person name="Gargeya S."/>
            <person name="Fitzgerald M."/>
            <person name="Haas B."/>
            <person name="Abouelleil A."/>
            <person name="Alvarado L."/>
            <person name="Arachchi H.M."/>
            <person name="Berlin A.M."/>
            <person name="Chapman S.B."/>
            <person name="Goldberg J."/>
            <person name="Griggs A."/>
            <person name="Gujja S."/>
            <person name="Hansen M."/>
            <person name="Howarth C."/>
            <person name="Imamovic A."/>
            <person name="Larimer J."/>
            <person name="McCowan C."/>
            <person name="Montmayeur A."/>
            <person name="Murphy C."/>
            <person name="Neiman D."/>
            <person name="Pearson M."/>
            <person name="Priest M."/>
            <person name="Roberts A."/>
            <person name="Saif S."/>
            <person name="Shea T."/>
            <person name="Sisk P."/>
            <person name="Sykes S."/>
            <person name="Wortman J."/>
            <person name="Nusbaum C."/>
            <person name="Birren B."/>
        </authorList>
    </citation>
    <scope>NUCLEOTIDE SEQUENCE [LARGE SCALE GENOMIC DNA]</scope>
    <source>
        <strain evidence="10">CBS 100218</strain>
    </source>
</reference>
<dbReference type="OrthoDB" id="5985073at2759"/>